<dbReference type="EMBL" id="JANJQO010000181">
    <property type="protein sequence ID" value="KAJ2980672.1"/>
    <property type="molecule type" value="Genomic_DNA"/>
</dbReference>
<comment type="caution">
    <text evidence="1">The sequence shown here is derived from an EMBL/GenBank/DDBJ whole genome shotgun (WGS) entry which is preliminary data.</text>
</comment>
<sequence length="259" mass="28604">MRQKDIMHWPWKNDALHRLKASLAFNQLHQALLEHHSATLVLESWCRSHGISAHVSGVNCISSQAAILCFGADTEPSGITAQQIHGQTPPTLSDEEMALLSLLPGEKMGHRHVHLMFNGAIVSKADNWYVVSRLDPGMNDILLTTDTPFGKVVAPLSCHRMTVSSRRCFPATSPSENLGCQNLNAESKTNGVCKVENIETESPSDPQQDVISIPEVILEICATVCRGDDGRVLCYVRERYQGKLMDFSPSILPEAYRDS</sequence>
<keyword evidence="2" id="KW-1185">Reference proteome</keyword>
<accession>A0ACC1NP43</accession>
<protein>
    <submittedName>
        <fullName evidence="1">Uncharacterized protein</fullName>
    </submittedName>
</protein>
<proteinExistence type="predicted"/>
<evidence type="ECO:0000313" key="2">
    <source>
        <dbReference type="Proteomes" id="UP001143910"/>
    </source>
</evidence>
<evidence type="ECO:0000313" key="1">
    <source>
        <dbReference type="EMBL" id="KAJ2980672.1"/>
    </source>
</evidence>
<dbReference type="Proteomes" id="UP001143910">
    <property type="component" value="Unassembled WGS sequence"/>
</dbReference>
<gene>
    <name evidence="1" type="ORF">NQ176_g2497</name>
</gene>
<name>A0ACC1NP43_9HYPO</name>
<organism evidence="1 2">
    <name type="scientific">Zarea fungicola</name>
    <dbReference type="NCBI Taxonomy" id="93591"/>
    <lineage>
        <taxon>Eukaryota</taxon>
        <taxon>Fungi</taxon>
        <taxon>Dikarya</taxon>
        <taxon>Ascomycota</taxon>
        <taxon>Pezizomycotina</taxon>
        <taxon>Sordariomycetes</taxon>
        <taxon>Hypocreomycetidae</taxon>
        <taxon>Hypocreales</taxon>
        <taxon>Cordycipitaceae</taxon>
        <taxon>Zarea</taxon>
    </lineage>
</organism>
<reference evidence="1" key="1">
    <citation type="submission" date="2022-08" db="EMBL/GenBank/DDBJ databases">
        <title>Genome Sequence of Lecanicillium fungicola.</title>
        <authorList>
            <person name="Buettner E."/>
        </authorList>
    </citation>
    <scope>NUCLEOTIDE SEQUENCE</scope>
    <source>
        <strain evidence="1">Babe33</strain>
    </source>
</reference>